<evidence type="ECO:0000313" key="10">
    <source>
        <dbReference type="EMBL" id="SEH52397.1"/>
    </source>
</evidence>
<comment type="cofactor">
    <cofactor evidence="7">
        <name>a divalent metal cation</name>
        <dbReference type="ChEBI" id="CHEBI:60240"/>
    </cofactor>
    <text evidence="7">Binds 1 divalent metal cation per subunit.</text>
</comment>
<dbReference type="PROSITE" id="PS01350">
    <property type="entry name" value="ISPF"/>
    <property type="match status" value="1"/>
</dbReference>
<protein>
    <recommendedName>
        <fullName evidence="3 7">2-C-methyl-D-erythritol 2,4-cyclodiphosphate synthase</fullName>
        <shortName evidence="7">MECDP-synthase</shortName>
        <shortName evidence="7">MECPP-synthase</shortName>
        <shortName evidence="7">MECPS</shortName>
        <ecNumber evidence="3 7">4.6.1.12</ecNumber>
    </recommendedName>
</protein>
<comment type="function">
    <text evidence="7">Involved in the biosynthesis of isopentenyl diphosphate (IPP) and dimethylallyl diphosphate (DMAPP), two major building blocks of isoprenoid compounds. Catalyzes the conversion of 4-diphosphocytidyl-2-C-methyl-D-erythritol 2-phosphate (CDP-ME2P) to 2-C-methyl-D-erythritol 2,4-cyclodiphosphate (ME-CPP) with a corresponding release of cytidine 5-monophosphate (CMP).</text>
</comment>
<comment type="catalytic activity">
    <reaction evidence="1 7 8">
        <text>4-CDP-2-C-methyl-D-erythritol 2-phosphate = 2-C-methyl-D-erythritol 2,4-cyclic diphosphate + CMP</text>
        <dbReference type="Rhea" id="RHEA:23864"/>
        <dbReference type="ChEBI" id="CHEBI:57919"/>
        <dbReference type="ChEBI" id="CHEBI:58483"/>
        <dbReference type="ChEBI" id="CHEBI:60377"/>
        <dbReference type="EC" id="4.6.1.12"/>
    </reaction>
</comment>
<dbReference type="PANTHER" id="PTHR43181:SF1">
    <property type="entry name" value="2-C-METHYL-D-ERYTHRITOL 2,4-CYCLODIPHOSPHATE SYNTHASE, CHLOROPLASTIC"/>
    <property type="match status" value="1"/>
</dbReference>
<feature type="binding site" evidence="7">
    <location>
        <position position="142"/>
    </location>
    <ligand>
        <name>4-CDP-2-C-methyl-D-erythritol 2-phosphate</name>
        <dbReference type="ChEBI" id="CHEBI:57919"/>
    </ligand>
</feature>
<dbReference type="Proteomes" id="UP000199135">
    <property type="component" value="Unassembled WGS sequence"/>
</dbReference>
<comment type="similarity">
    <text evidence="7 8">Belongs to the IspF family.</text>
</comment>
<evidence type="ECO:0000256" key="7">
    <source>
        <dbReference type="HAMAP-Rule" id="MF_00107"/>
    </source>
</evidence>
<evidence type="ECO:0000256" key="6">
    <source>
        <dbReference type="ARBA" id="ARBA00023239"/>
    </source>
</evidence>
<feature type="binding site" evidence="7">
    <location>
        <begin position="56"/>
        <end position="58"/>
    </location>
    <ligand>
        <name>4-CDP-2-C-methyl-D-erythritol 2-phosphate</name>
        <dbReference type="ChEBI" id="CHEBI:57919"/>
    </ligand>
</feature>
<sequence length="165" mass="17587">MHIGHGFDVHAFAEGRRCILGGVDVPSDRGLMGHSDADVLTHALMDAILGALKEGDIGQLFPDDDPAYEGADSLVLLRRVMEVVRRRGAKLLDCDCTVAAQAPKLAPYREQMRENLARAMGVDVSSVGVKATTTERLGFVGREEGIAAWAVVLLNTDCSGRAGEG</sequence>
<feature type="binding site" evidence="7">
    <location>
        <begin position="8"/>
        <end position="10"/>
    </location>
    <ligand>
        <name>4-CDP-2-C-methyl-D-erythritol 2-phosphate</name>
        <dbReference type="ChEBI" id="CHEBI:57919"/>
    </ligand>
</feature>
<dbReference type="HAMAP" id="MF_00107">
    <property type="entry name" value="IspF"/>
    <property type="match status" value="1"/>
</dbReference>
<gene>
    <name evidence="7" type="primary">ispF</name>
    <name evidence="10" type="ORF">SAMN05216447_104163</name>
</gene>
<dbReference type="PANTHER" id="PTHR43181">
    <property type="entry name" value="2-C-METHYL-D-ERYTHRITOL 2,4-CYCLODIPHOSPHATE SYNTHASE, CHLOROPLASTIC"/>
    <property type="match status" value="1"/>
</dbReference>
<dbReference type="EC" id="4.6.1.12" evidence="3 7"/>
<evidence type="ECO:0000256" key="5">
    <source>
        <dbReference type="ARBA" id="ARBA00023229"/>
    </source>
</evidence>
<evidence type="ECO:0000256" key="2">
    <source>
        <dbReference type="ARBA" id="ARBA00004709"/>
    </source>
</evidence>
<evidence type="ECO:0000313" key="11">
    <source>
        <dbReference type="Proteomes" id="UP000199135"/>
    </source>
</evidence>
<comment type="pathway">
    <text evidence="2 7">Isoprenoid biosynthesis; isopentenyl diphosphate biosynthesis via DXP pathway; isopentenyl diphosphate from 1-deoxy-D-xylulose 5-phosphate: step 4/6.</text>
</comment>
<keyword evidence="5 7" id="KW-0414">Isoprene biosynthesis</keyword>
<comment type="subunit">
    <text evidence="7">Homotrimer.</text>
</comment>
<comment type="caution">
    <text evidence="10">The sequence shown here is derived from an EMBL/GenBank/DDBJ whole genome shotgun (WGS) entry which is preliminary data.</text>
</comment>
<dbReference type="InterPro" id="IPR036571">
    <property type="entry name" value="MECDP_synthase_sf"/>
</dbReference>
<dbReference type="InterPro" id="IPR003526">
    <property type="entry name" value="MECDP_synthase"/>
</dbReference>
<feature type="binding site" evidence="7">
    <location>
        <begin position="132"/>
        <end position="135"/>
    </location>
    <ligand>
        <name>4-CDP-2-C-methyl-D-erythritol 2-phosphate</name>
        <dbReference type="ChEBI" id="CHEBI:57919"/>
    </ligand>
</feature>
<dbReference type="InterPro" id="IPR020555">
    <property type="entry name" value="MECDP_synthase_CS"/>
</dbReference>
<feature type="binding site" evidence="7">
    <location>
        <begin position="34"/>
        <end position="35"/>
    </location>
    <ligand>
        <name>4-CDP-2-C-methyl-D-erythritol 2-phosphate</name>
        <dbReference type="ChEBI" id="CHEBI:57919"/>
    </ligand>
</feature>
<keyword evidence="6 7" id="KW-0456">Lyase</keyword>
<feature type="site" description="Transition state stabilizer" evidence="7">
    <location>
        <position position="133"/>
    </location>
</feature>
<feature type="binding site" evidence="7">
    <location>
        <position position="8"/>
    </location>
    <ligand>
        <name>a divalent metal cation</name>
        <dbReference type="ChEBI" id="CHEBI:60240"/>
    </ligand>
</feature>
<evidence type="ECO:0000259" key="9">
    <source>
        <dbReference type="Pfam" id="PF02542"/>
    </source>
</evidence>
<name>A0A1H6IRS5_9ACTN</name>
<keyword evidence="11" id="KW-1185">Reference proteome</keyword>
<proteinExistence type="inferred from homology"/>
<dbReference type="Pfam" id="PF02542">
    <property type="entry name" value="YgbB"/>
    <property type="match status" value="1"/>
</dbReference>
<feature type="binding site" evidence="7">
    <location>
        <position position="139"/>
    </location>
    <ligand>
        <name>4-CDP-2-C-methyl-D-erythritol 2-phosphate</name>
        <dbReference type="ChEBI" id="CHEBI:57919"/>
    </ligand>
</feature>
<organism evidence="10 11">
    <name type="scientific">Parafannyhessea umbonata</name>
    <dbReference type="NCBI Taxonomy" id="604330"/>
    <lineage>
        <taxon>Bacteria</taxon>
        <taxon>Bacillati</taxon>
        <taxon>Actinomycetota</taxon>
        <taxon>Coriobacteriia</taxon>
        <taxon>Coriobacteriales</taxon>
        <taxon>Atopobiaceae</taxon>
        <taxon>Parafannyhessea</taxon>
    </lineage>
</organism>
<evidence type="ECO:0000256" key="4">
    <source>
        <dbReference type="ARBA" id="ARBA00022723"/>
    </source>
</evidence>
<dbReference type="Gene3D" id="3.30.1330.50">
    <property type="entry name" value="2-C-methyl-D-erythritol 2,4-cyclodiphosphate synthase"/>
    <property type="match status" value="1"/>
</dbReference>
<dbReference type="SUPFAM" id="SSF69765">
    <property type="entry name" value="IpsF-like"/>
    <property type="match status" value="1"/>
</dbReference>
<comment type="caution">
    <text evidence="7">Lacks conserved residue(s) required for the propagation of feature annotation.</text>
</comment>
<feature type="domain" description="2-C-methyl-D-erythritol 2,4-cyclodiphosphate synthase" evidence="9">
    <location>
        <begin position="1"/>
        <end position="154"/>
    </location>
</feature>
<feature type="binding site" evidence="7">
    <location>
        <position position="10"/>
    </location>
    <ligand>
        <name>a divalent metal cation</name>
        <dbReference type="ChEBI" id="CHEBI:60240"/>
    </ligand>
</feature>
<accession>A0A1H6IRS5</accession>
<feature type="binding site" evidence="7">
    <location>
        <position position="42"/>
    </location>
    <ligand>
        <name>a divalent metal cation</name>
        <dbReference type="ChEBI" id="CHEBI:60240"/>
    </ligand>
</feature>
<evidence type="ECO:0000256" key="1">
    <source>
        <dbReference type="ARBA" id="ARBA00000200"/>
    </source>
</evidence>
<reference evidence="10 11" key="1">
    <citation type="submission" date="2016-10" db="EMBL/GenBank/DDBJ databases">
        <authorList>
            <person name="Varghese N."/>
            <person name="Submissions S."/>
        </authorList>
    </citation>
    <scope>NUCLEOTIDE SEQUENCE [LARGE SCALE GENOMIC DNA]</scope>
    <source>
        <strain evidence="10 11">WCP15</strain>
    </source>
</reference>
<evidence type="ECO:0000256" key="8">
    <source>
        <dbReference type="RuleBase" id="RU004395"/>
    </source>
</evidence>
<dbReference type="EMBL" id="FNWT01000004">
    <property type="protein sequence ID" value="SEH52397.1"/>
    <property type="molecule type" value="Genomic_DNA"/>
</dbReference>
<feature type="binding site" evidence="7">
    <location>
        <begin position="61"/>
        <end position="65"/>
    </location>
    <ligand>
        <name>4-CDP-2-C-methyl-D-erythritol 2-phosphate</name>
        <dbReference type="ChEBI" id="CHEBI:57919"/>
    </ligand>
</feature>
<evidence type="ECO:0000256" key="3">
    <source>
        <dbReference type="ARBA" id="ARBA00012579"/>
    </source>
</evidence>
<dbReference type="NCBIfam" id="TIGR00151">
    <property type="entry name" value="ispF"/>
    <property type="match status" value="1"/>
</dbReference>
<dbReference type="CDD" id="cd00554">
    <property type="entry name" value="MECDP_synthase"/>
    <property type="match status" value="1"/>
</dbReference>
<keyword evidence="4 7" id="KW-0479">Metal-binding</keyword>
<feature type="site" description="Transition state stabilizer" evidence="7">
    <location>
        <position position="34"/>
    </location>
</feature>